<dbReference type="Proteomes" id="UP000320888">
    <property type="component" value="Unassembled WGS sequence"/>
</dbReference>
<evidence type="ECO:0000313" key="11">
    <source>
        <dbReference type="Proteomes" id="UP000320888"/>
    </source>
</evidence>
<dbReference type="AlphaFoldDB" id="A0A553ZMC8"/>
<feature type="compositionally biased region" description="Low complexity" evidence="7">
    <location>
        <begin position="404"/>
        <end position="416"/>
    </location>
</feature>
<dbReference type="Pfam" id="PF00999">
    <property type="entry name" value="Na_H_Exchanger"/>
    <property type="match status" value="1"/>
</dbReference>
<keyword evidence="11" id="KW-1185">Reference proteome</keyword>
<evidence type="ECO:0000256" key="7">
    <source>
        <dbReference type="SAM" id="MobiDB-lite"/>
    </source>
</evidence>
<comment type="subcellular location">
    <subcellularLocation>
        <location evidence="1">Membrane</location>
        <topology evidence="1">Multi-pass membrane protein</topology>
    </subcellularLocation>
</comment>
<dbReference type="GO" id="GO:1902600">
    <property type="term" value="P:proton transmembrane transport"/>
    <property type="evidence" value="ECO:0007669"/>
    <property type="project" value="InterPro"/>
</dbReference>
<dbReference type="PANTHER" id="PTHR42751">
    <property type="entry name" value="SODIUM/HYDROGEN EXCHANGER FAMILY/TRKA DOMAIN PROTEIN"/>
    <property type="match status" value="1"/>
</dbReference>
<evidence type="ECO:0000256" key="5">
    <source>
        <dbReference type="ARBA" id="ARBA00022989"/>
    </source>
</evidence>
<dbReference type="InterPro" id="IPR006153">
    <property type="entry name" value="Cation/H_exchanger_TM"/>
</dbReference>
<proteinExistence type="inferred from homology"/>
<evidence type="ECO:0000256" key="2">
    <source>
        <dbReference type="ARBA" id="ARBA00005551"/>
    </source>
</evidence>
<keyword evidence="6 8" id="KW-0472">Membrane</keyword>
<keyword evidence="5 8" id="KW-1133">Transmembrane helix</keyword>
<feature type="transmembrane region" description="Helical" evidence="8">
    <location>
        <begin position="324"/>
        <end position="345"/>
    </location>
</feature>
<feature type="transmembrane region" description="Helical" evidence="8">
    <location>
        <begin position="150"/>
        <end position="168"/>
    </location>
</feature>
<dbReference type="RefSeq" id="WP_143942181.1">
    <property type="nucleotide sequence ID" value="NZ_VKLS01000073.1"/>
</dbReference>
<evidence type="ECO:0000256" key="4">
    <source>
        <dbReference type="ARBA" id="ARBA00022692"/>
    </source>
</evidence>
<evidence type="ECO:0000313" key="10">
    <source>
        <dbReference type="EMBL" id="TSB42563.1"/>
    </source>
</evidence>
<feature type="transmembrane region" description="Helical" evidence="8">
    <location>
        <begin position="293"/>
        <end position="312"/>
    </location>
</feature>
<dbReference type="EMBL" id="VKLS01000073">
    <property type="protein sequence ID" value="TSB42563.1"/>
    <property type="molecule type" value="Genomic_DNA"/>
</dbReference>
<feature type="transmembrane region" description="Helical" evidence="8">
    <location>
        <begin position="351"/>
        <end position="370"/>
    </location>
</feature>
<gene>
    <name evidence="10" type="ORF">FNZ23_09260</name>
</gene>
<accession>A0A553ZMC8</accession>
<feature type="transmembrane region" description="Helical" evidence="8">
    <location>
        <begin position="6"/>
        <end position="26"/>
    </location>
</feature>
<feature type="transmembrane region" description="Helical" evidence="8">
    <location>
        <begin position="57"/>
        <end position="78"/>
    </location>
</feature>
<evidence type="ECO:0000256" key="6">
    <source>
        <dbReference type="ARBA" id="ARBA00023136"/>
    </source>
</evidence>
<reference evidence="10 11" key="1">
    <citation type="submission" date="2019-07" db="EMBL/GenBank/DDBJ databases">
        <title>Draft genome for Streptomyces benahoarensis MZ03-48.</title>
        <authorList>
            <person name="Gonzalez-Pimentel J.L."/>
        </authorList>
    </citation>
    <scope>NUCLEOTIDE SEQUENCE [LARGE SCALE GENOMIC DNA]</scope>
    <source>
        <strain evidence="10 11">MZ03-48</strain>
    </source>
</reference>
<feature type="transmembrane region" description="Helical" evidence="8">
    <location>
        <begin position="117"/>
        <end position="138"/>
    </location>
</feature>
<evidence type="ECO:0000256" key="1">
    <source>
        <dbReference type="ARBA" id="ARBA00004141"/>
    </source>
</evidence>
<protein>
    <submittedName>
        <fullName evidence="10">Cation:proton antiporter</fullName>
    </submittedName>
</protein>
<dbReference type="PANTHER" id="PTHR42751:SF6">
    <property type="entry name" value="CONSERVED INTEGRAL MEMBRANE TRANSPORT PROTEIN-RELATED"/>
    <property type="match status" value="1"/>
</dbReference>
<dbReference type="OrthoDB" id="3294398at2"/>
<feature type="transmembrane region" description="Helical" evidence="8">
    <location>
        <begin position="174"/>
        <end position="197"/>
    </location>
</feature>
<dbReference type="GO" id="GO:0016020">
    <property type="term" value="C:membrane"/>
    <property type="evidence" value="ECO:0007669"/>
    <property type="project" value="UniProtKB-SubCell"/>
</dbReference>
<feature type="transmembrane region" description="Helical" evidence="8">
    <location>
        <begin position="269"/>
        <end position="287"/>
    </location>
</feature>
<feature type="region of interest" description="Disordered" evidence="7">
    <location>
        <begin position="387"/>
        <end position="422"/>
    </location>
</feature>
<name>A0A553ZMC8_9ACTN</name>
<sequence>MHDTTALLIELGAIILGLGILGRLAGRVGFSPIPLYLLAGLAFGHGGLLPLNASEEFVSTGAEIGVILLLLLLGLEYSASELVTNLKTQYPSGIVDFVLNAVPGAVAALVLGWGPVAAVALGGVTWISSSGVIAKVLGDLGRLGNRETPVILGVLVIEDLAMAVYLPLLTALLAGLSLAGGSLTLLISLGTVGAVLYVALRHGRLISRAVSSDNPEMLLLVVLGLTVLVAGVAQQLQVSAAVGAFLVGIALSGEVAEGAHHLLAPMRDLFAAVFFVFFGLNTDPAAIPPVLVPALILAVITAGTKIATGWFAARRAGVRTAGRWRTGGTLVARGEFSIVIAGLAVGVEPRIGPLATAYVLILVILGPLAARWTEPVARRTARLLGRTPAPAGAVPAPAAPSPEPAAAEESPAAPGGTARTRG</sequence>
<evidence type="ECO:0000256" key="8">
    <source>
        <dbReference type="SAM" id="Phobius"/>
    </source>
</evidence>
<keyword evidence="3" id="KW-0813">Transport</keyword>
<keyword evidence="4 8" id="KW-0812">Transmembrane</keyword>
<evidence type="ECO:0000256" key="3">
    <source>
        <dbReference type="ARBA" id="ARBA00022448"/>
    </source>
</evidence>
<dbReference type="InterPro" id="IPR038770">
    <property type="entry name" value="Na+/solute_symporter_sf"/>
</dbReference>
<feature type="transmembrane region" description="Helical" evidence="8">
    <location>
        <begin position="33"/>
        <end position="51"/>
    </location>
</feature>
<dbReference type="GO" id="GO:0015297">
    <property type="term" value="F:antiporter activity"/>
    <property type="evidence" value="ECO:0007669"/>
    <property type="project" value="InterPro"/>
</dbReference>
<organism evidence="10 11">
    <name type="scientific">Streptomyces benahoarensis</name>
    <dbReference type="NCBI Taxonomy" id="2595054"/>
    <lineage>
        <taxon>Bacteria</taxon>
        <taxon>Bacillati</taxon>
        <taxon>Actinomycetota</taxon>
        <taxon>Actinomycetes</taxon>
        <taxon>Kitasatosporales</taxon>
        <taxon>Streptomycetaceae</taxon>
        <taxon>Streptomyces</taxon>
    </lineage>
</organism>
<comment type="caution">
    <text evidence="10">The sequence shown here is derived from an EMBL/GenBank/DDBJ whole genome shotgun (WGS) entry which is preliminary data.</text>
</comment>
<feature type="transmembrane region" description="Helical" evidence="8">
    <location>
        <begin position="90"/>
        <end position="111"/>
    </location>
</feature>
<feature type="transmembrane region" description="Helical" evidence="8">
    <location>
        <begin position="217"/>
        <end position="234"/>
    </location>
</feature>
<comment type="similarity">
    <text evidence="2">Belongs to the monovalent cation:proton antiporter 2 (CPA2) transporter (TC 2.A.37) family.</text>
</comment>
<dbReference type="Gene3D" id="1.20.1530.20">
    <property type="match status" value="1"/>
</dbReference>
<feature type="domain" description="Cation/H+ exchanger transmembrane" evidence="9">
    <location>
        <begin position="20"/>
        <end position="368"/>
    </location>
</feature>
<feature type="transmembrane region" description="Helical" evidence="8">
    <location>
        <begin position="240"/>
        <end position="257"/>
    </location>
</feature>
<evidence type="ECO:0000259" key="9">
    <source>
        <dbReference type="Pfam" id="PF00999"/>
    </source>
</evidence>